<dbReference type="AlphaFoldDB" id="A0A3N4LXN6"/>
<evidence type="ECO:0000256" key="1">
    <source>
        <dbReference type="SAM" id="MobiDB-lite"/>
    </source>
</evidence>
<dbReference type="InterPro" id="IPR006461">
    <property type="entry name" value="PLAC_motif_containing"/>
</dbReference>
<organism evidence="2 3">
    <name type="scientific">Terfezia boudieri ATCC MYA-4762</name>
    <dbReference type="NCBI Taxonomy" id="1051890"/>
    <lineage>
        <taxon>Eukaryota</taxon>
        <taxon>Fungi</taxon>
        <taxon>Dikarya</taxon>
        <taxon>Ascomycota</taxon>
        <taxon>Pezizomycotina</taxon>
        <taxon>Pezizomycetes</taxon>
        <taxon>Pezizales</taxon>
        <taxon>Pezizaceae</taxon>
        <taxon>Terfezia</taxon>
    </lineage>
</organism>
<keyword evidence="3" id="KW-1185">Reference proteome</keyword>
<dbReference type="EMBL" id="ML121531">
    <property type="protein sequence ID" value="RPB27627.1"/>
    <property type="molecule type" value="Genomic_DNA"/>
</dbReference>
<dbReference type="PANTHER" id="PTHR15907">
    <property type="entry name" value="DUF614 FAMILY PROTEIN-RELATED"/>
    <property type="match status" value="1"/>
</dbReference>
<gene>
    <name evidence="2" type="ORF">L211DRAFT_846384</name>
</gene>
<evidence type="ECO:0000313" key="2">
    <source>
        <dbReference type="EMBL" id="RPB27627.1"/>
    </source>
</evidence>
<accession>A0A3N4LXN6</accession>
<dbReference type="NCBIfam" id="TIGR01571">
    <property type="entry name" value="A_thal_Cys_rich"/>
    <property type="match status" value="1"/>
</dbReference>
<feature type="region of interest" description="Disordered" evidence="1">
    <location>
        <begin position="1"/>
        <end position="75"/>
    </location>
</feature>
<feature type="compositionally biased region" description="Polar residues" evidence="1">
    <location>
        <begin position="56"/>
        <end position="75"/>
    </location>
</feature>
<proteinExistence type="predicted"/>
<name>A0A3N4LXN6_9PEZI</name>
<sequence length="259" mass="29150">MDYNSGKQDAFQPPQHQATQYLDQQRQYSGAVYPDGQQQGQQLQHYQRPQSPGPLNHQNTMSVVQNPPSISPVPTSAHIQPAPLPKVLTQAQVTAVTTQQVAQSYSGAAVHYIPRLSVPDDFHFGMCGCFGDFFKCKNMSTCCCGVWCPCILYSRIHYRLRARNPKDLSGFSACNGQCWSSFCMGTAVHSRQRDEIRHRYRLSGSCCGDCFRHSCCGPCTLCQEEKEVKYREEELENLIKAGNYQSSQQMVYPSQTKAQ</sequence>
<dbReference type="InParanoid" id="A0A3N4LXN6"/>
<feature type="compositionally biased region" description="Polar residues" evidence="1">
    <location>
        <begin position="14"/>
        <end position="28"/>
    </location>
</feature>
<reference evidence="2 3" key="1">
    <citation type="journal article" date="2018" name="Nat. Ecol. Evol.">
        <title>Pezizomycetes genomes reveal the molecular basis of ectomycorrhizal truffle lifestyle.</title>
        <authorList>
            <person name="Murat C."/>
            <person name="Payen T."/>
            <person name="Noel B."/>
            <person name="Kuo A."/>
            <person name="Morin E."/>
            <person name="Chen J."/>
            <person name="Kohler A."/>
            <person name="Krizsan K."/>
            <person name="Balestrini R."/>
            <person name="Da Silva C."/>
            <person name="Montanini B."/>
            <person name="Hainaut M."/>
            <person name="Levati E."/>
            <person name="Barry K.W."/>
            <person name="Belfiori B."/>
            <person name="Cichocki N."/>
            <person name="Clum A."/>
            <person name="Dockter R.B."/>
            <person name="Fauchery L."/>
            <person name="Guy J."/>
            <person name="Iotti M."/>
            <person name="Le Tacon F."/>
            <person name="Lindquist E.A."/>
            <person name="Lipzen A."/>
            <person name="Malagnac F."/>
            <person name="Mello A."/>
            <person name="Molinier V."/>
            <person name="Miyauchi S."/>
            <person name="Poulain J."/>
            <person name="Riccioni C."/>
            <person name="Rubini A."/>
            <person name="Sitrit Y."/>
            <person name="Splivallo R."/>
            <person name="Traeger S."/>
            <person name="Wang M."/>
            <person name="Zifcakova L."/>
            <person name="Wipf D."/>
            <person name="Zambonelli A."/>
            <person name="Paolocci F."/>
            <person name="Nowrousian M."/>
            <person name="Ottonello S."/>
            <person name="Baldrian P."/>
            <person name="Spatafora J.W."/>
            <person name="Henrissat B."/>
            <person name="Nagy L.G."/>
            <person name="Aury J.M."/>
            <person name="Wincker P."/>
            <person name="Grigoriev I.V."/>
            <person name="Bonfante P."/>
            <person name="Martin F.M."/>
        </authorList>
    </citation>
    <scope>NUCLEOTIDE SEQUENCE [LARGE SCALE GENOMIC DNA]</scope>
    <source>
        <strain evidence="2 3">ATCC MYA-4762</strain>
    </source>
</reference>
<evidence type="ECO:0000313" key="3">
    <source>
        <dbReference type="Proteomes" id="UP000267821"/>
    </source>
</evidence>
<dbReference type="OrthoDB" id="5390067at2759"/>
<dbReference type="Pfam" id="PF04749">
    <property type="entry name" value="PLAC8"/>
    <property type="match status" value="1"/>
</dbReference>
<feature type="compositionally biased region" description="Low complexity" evidence="1">
    <location>
        <begin position="37"/>
        <end position="50"/>
    </location>
</feature>
<protein>
    <submittedName>
        <fullName evidence="2">PLAC8-domain-containing protein</fullName>
    </submittedName>
</protein>
<dbReference type="Proteomes" id="UP000267821">
    <property type="component" value="Unassembled WGS sequence"/>
</dbReference>